<evidence type="ECO:0000313" key="6">
    <source>
        <dbReference type="Proteomes" id="UP000436138"/>
    </source>
</evidence>
<organism evidence="5 6">
    <name type="scientific">Streptomyces broussonetiae</name>
    <dbReference type="NCBI Taxonomy" id="2686304"/>
    <lineage>
        <taxon>Bacteria</taxon>
        <taxon>Bacillati</taxon>
        <taxon>Actinomycetota</taxon>
        <taxon>Actinomycetes</taxon>
        <taxon>Kitasatosporales</taxon>
        <taxon>Streptomycetaceae</taxon>
        <taxon>Streptomyces</taxon>
    </lineage>
</organism>
<evidence type="ECO:0000256" key="2">
    <source>
        <dbReference type="ARBA" id="ARBA00023002"/>
    </source>
</evidence>
<dbReference type="SUPFAM" id="SSF51735">
    <property type="entry name" value="NAD(P)-binding Rossmann-fold domains"/>
    <property type="match status" value="1"/>
</dbReference>
<dbReference type="Gene3D" id="1.10.1040.10">
    <property type="entry name" value="N-(1-d-carboxylethyl)-l-norvaline Dehydrogenase, domain 2"/>
    <property type="match status" value="1"/>
</dbReference>
<proteinExistence type="inferred from homology"/>
<evidence type="ECO:0000256" key="1">
    <source>
        <dbReference type="ARBA" id="ARBA00009080"/>
    </source>
</evidence>
<dbReference type="InterPro" id="IPR006115">
    <property type="entry name" value="6PGDH_NADP-bd"/>
</dbReference>
<dbReference type="InterPro" id="IPR015815">
    <property type="entry name" value="HIBADH-related"/>
</dbReference>
<reference evidence="5 6" key="1">
    <citation type="submission" date="2019-12" db="EMBL/GenBank/DDBJ databases">
        <title>Streptomyces sp. strain T44 isolated from rhizosphere soil of Broussonetia papyrifera.</title>
        <authorList>
            <person name="Mo P."/>
        </authorList>
    </citation>
    <scope>NUCLEOTIDE SEQUENCE [LARGE SCALE GENOMIC DNA]</scope>
    <source>
        <strain evidence="5 6">T44</strain>
    </source>
</reference>
<dbReference type="KEGG" id="sbro:GQF42_08130"/>
<gene>
    <name evidence="5" type="ORF">GQF42_08130</name>
</gene>
<dbReference type="Proteomes" id="UP000436138">
    <property type="component" value="Chromosome"/>
</dbReference>
<dbReference type="PANTHER" id="PTHR43580">
    <property type="entry name" value="OXIDOREDUCTASE GLYR1-RELATED"/>
    <property type="match status" value="1"/>
</dbReference>
<feature type="domain" description="6-phosphogluconate dehydrogenase NADP-binding" evidence="3">
    <location>
        <begin position="12"/>
        <end position="159"/>
    </location>
</feature>
<evidence type="ECO:0000259" key="4">
    <source>
        <dbReference type="Pfam" id="PF21761"/>
    </source>
</evidence>
<keyword evidence="2" id="KW-0560">Oxidoreductase</keyword>
<dbReference type="InterPro" id="IPR048666">
    <property type="entry name" value="RedAm-like_C"/>
</dbReference>
<dbReference type="AlphaFoldDB" id="A0A6I6MW14"/>
<dbReference type="GO" id="GO:0050661">
    <property type="term" value="F:NADP binding"/>
    <property type="evidence" value="ECO:0007669"/>
    <property type="project" value="InterPro"/>
</dbReference>
<dbReference type="InterPro" id="IPR013328">
    <property type="entry name" value="6PGD_dom2"/>
</dbReference>
<dbReference type="PIRSF" id="PIRSF000103">
    <property type="entry name" value="HIBADH"/>
    <property type="match status" value="1"/>
</dbReference>
<dbReference type="GO" id="GO:0016491">
    <property type="term" value="F:oxidoreductase activity"/>
    <property type="evidence" value="ECO:0007669"/>
    <property type="project" value="UniProtKB-KW"/>
</dbReference>
<dbReference type="Gene3D" id="3.40.50.720">
    <property type="entry name" value="NAD(P)-binding Rossmann-like Domain"/>
    <property type="match status" value="1"/>
</dbReference>
<dbReference type="Pfam" id="PF21761">
    <property type="entry name" value="RedAm-like_C"/>
    <property type="match status" value="1"/>
</dbReference>
<dbReference type="InterPro" id="IPR036291">
    <property type="entry name" value="NAD(P)-bd_dom_sf"/>
</dbReference>
<dbReference type="Pfam" id="PF03446">
    <property type="entry name" value="NAD_binding_2"/>
    <property type="match status" value="1"/>
</dbReference>
<name>A0A6I6MW14_9ACTN</name>
<evidence type="ECO:0000313" key="5">
    <source>
        <dbReference type="EMBL" id="QHA03234.1"/>
    </source>
</evidence>
<dbReference type="RefSeq" id="WP_158918972.1">
    <property type="nucleotide sequence ID" value="NZ_CP047020.1"/>
</dbReference>
<dbReference type="PANTHER" id="PTHR43580:SF2">
    <property type="entry name" value="CYTOKINE-LIKE NUCLEAR FACTOR N-PAC"/>
    <property type="match status" value="1"/>
</dbReference>
<feature type="domain" description="NADPH-dependent reductive aminase-like C-terminal" evidence="4">
    <location>
        <begin position="168"/>
        <end position="294"/>
    </location>
</feature>
<keyword evidence="6" id="KW-1185">Reference proteome</keyword>
<dbReference type="EMBL" id="CP047020">
    <property type="protein sequence ID" value="QHA03234.1"/>
    <property type="molecule type" value="Genomic_DNA"/>
</dbReference>
<protein>
    <submittedName>
        <fullName evidence="5">Uncharacterized protein</fullName>
    </submittedName>
</protein>
<dbReference type="InterPro" id="IPR051265">
    <property type="entry name" value="HIBADH-related_NP60_sf"/>
</dbReference>
<comment type="similarity">
    <text evidence="1">Belongs to the HIBADH-related family.</text>
</comment>
<evidence type="ECO:0000259" key="3">
    <source>
        <dbReference type="Pfam" id="PF03446"/>
    </source>
</evidence>
<sequence length="297" mass="30511">MSDTTAGTKTYDVAVVGCGLLGSALARNFAAQGLKTAAWNRTPAKAKALAGDGVSALHDIDEVVRSSRLVVAVTSTYATTREAIAGAADWTGTALVNVGTGTPIEAEEMKAWAEERGVPYLDGAVLCYPQQIGTEGGMVLYSGSPEIWAEHERTLMAPGPYSTRVSDDVKAASVLDAAIIAGFYSAALSAYVEASTYALDQGVDPETLNAISELAFQTLAATTKEAVGAIVSDQHTTDVATLGVYAAGCRAALGTMQSAGHKARLLTAAVQNLAEAEKAGLGELGFFASTKVARADA</sequence>
<accession>A0A6I6MW14</accession>